<dbReference type="InterPro" id="IPR000531">
    <property type="entry name" value="Beta-barrel_TonB"/>
</dbReference>
<dbReference type="InterPro" id="IPR039426">
    <property type="entry name" value="TonB-dep_rcpt-like"/>
</dbReference>
<comment type="subcellular location">
    <subcellularLocation>
        <location evidence="1">Cell outer membrane</location>
        <topology evidence="1">Multi-pass membrane protein</topology>
    </subcellularLocation>
</comment>
<evidence type="ECO:0000256" key="2">
    <source>
        <dbReference type="ARBA" id="ARBA00022448"/>
    </source>
</evidence>
<evidence type="ECO:0000259" key="7">
    <source>
        <dbReference type="Pfam" id="PF00593"/>
    </source>
</evidence>
<dbReference type="GO" id="GO:0009279">
    <property type="term" value="C:cell outer membrane"/>
    <property type="evidence" value="ECO:0007669"/>
    <property type="project" value="UniProtKB-SubCell"/>
</dbReference>
<keyword evidence="2" id="KW-0813">Transport</keyword>
<evidence type="ECO:0000256" key="4">
    <source>
        <dbReference type="ARBA" id="ARBA00023077"/>
    </source>
</evidence>
<dbReference type="InterPro" id="IPR036942">
    <property type="entry name" value="Beta-barrel_TonB_sf"/>
</dbReference>
<keyword evidence="6" id="KW-0998">Cell outer membrane</keyword>
<evidence type="ECO:0000313" key="8">
    <source>
        <dbReference type="EMBL" id="KKL52806.1"/>
    </source>
</evidence>
<evidence type="ECO:0000256" key="3">
    <source>
        <dbReference type="ARBA" id="ARBA00022692"/>
    </source>
</evidence>
<sequence>IDASGYEGIQHRVNSLFGRLTYNFGEKYLFTGLIRRDGSSRFGENNKYGYFPSASAGWVISKEEFWPFENAVQFLKLRASYGVTGNDVLGNFRFLSTVGGGRNYSFGFDNYLIGYSPDAPANPDLKWEETTQLNLGFDAKILSDFSLSFDWYRKETNGILQALQLPGYVGATGTSFGNVADMENRGFELEFGYQKQMADFGFEISANGSYLENEVTFLGDGKDFLDGGTTLQSSNYPITRTAVGQPIGAFFGFKTNGIFQTEEEVAGYVGPSGNPIQPDAVPGDFRWTDSNDDGIIDEEDRTFIGNPIPKWNYGLTLKANWKNLDLLVFGQGVSGNDIFQGVRRLDIPTANWQVRSMDRWTGPGTSEVYPRLSLQDGNNNFSNPSDFFLEKGNYFRIKTLQFGFNFPKRLLDNSSLGRLRLYASATNLITLTDYSGFDPEIGGDSYSIDRAIYPQARSIMLGVNLVY</sequence>
<reference evidence="8" key="1">
    <citation type="journal article" date="2015" name="Nature">
        <title>Complex archaea that bridge the gap between prokaryotes and eukaryotes.</title>
        <authorList>
            <person name="Spang A."/>
            <person name="Saw J.H."/>
            <person name="Jorgensen S.L."/>
            <person name="Zaremba-Niedzwiedzka K."/>
            <person name="Martijn J."/>
            <person name="Lind A.E."/>
            <person name="van Eijk R."/>
            <person name="Schleper C."/>
            <person name="Guy L."/>
            <person name="Ettema T.J."/>
        </authorList>
    </citation>
    <scope>NUCLEOTIDE SEQUENCE</scope>
</reference>
<feature type="non-terminal residue" evidence="8">
    <location>
        <position position="1"/>
    </location>
</feature>
<dbReference type="PROSITE" id="PS52016">
    <property type="entry name" value="TONB_DEPENDENT_REC_3"/>
    <property type="match status" value="1"/>
</dbReference>
<gene>
    <name evidence="8" type="ORF">LCGC14_2281790</name>
</gene>
<organism evidence="8">
    <name type="scientific">marine sediment metagenome</name>
    <dbReference type="NCBI Taxonomy" id="412755"/>
    <lineage>
        <taxon>unclassified sequences</taxon>
        <taxon>metagenomes</taxon>
        <taxon>ecological metagenomes</taxon>
    </lineage>
</organism>
<dbReference type="SUPFAM" id="SSF56935">
    <property type="entry name" value="Porins"/>
    <property type="match status" value="1"/>
</dbReference>
<keyword evidence="5" id="KW-0472">Membrane</keyword>
<dbReference type="EMBL" id="LAZR01031762">
    <property type="protein sequence ID" value="KKL52806.1"/>
    <property type="molecule type" value="Genomic_DNA"/>
</dbReference>
<feature type="domain" description="TonB-dependent receptor-like beta-barrel" evidence="7">
    <location>
        <begin position="8"/>
        <end position="428"/>
    </location>
</feature>
<proteinExistence type="predicted"/>
<evidence type="ECO:0000256" key="5">
    <source>
        <dbReference type="ARBA" id="ARBA00023136"/>
    </source>
</evidence>
<dbReference type="Gene3D" id="2.40.170.20">
    <property type="entry name" value="TonB-dependent receptor, beta-barrel domain"/>
    <property type="match status" value="1"/>
</dbReference>
<comment type="caution">
    <text evidence="8">The sequence shown here is derived from an EMBL/GenBank/DDBJ whole genome shotgun (WGS) entry which is preliminary data.</text>
</comment>
<name>A0A0F9DGA6_9ZZZZ</name>
<evidence type="ECO:0000256" key="6">
    <source>
        <dbReference type="ARBA" id="ARBA00023237"/>
    </source>
</evidence>
<dbReference type="AlphaFoldDB" id="A0A0F9DGA6"/>
<evidence type="ECO:0000256" key="1">
    <source>
        <dbReference type="ARBA" id="ARBA00004571"/>
    </source>
</evidence>
<dbReference type="NCBIfam" id="TIGR04056">
    <property type="entry name" value="OMP_RagA_SusC"/>
    <property type="match status" value="1"/>
</dbReference>
<keyword evidence="4" id="KW-0798">TonB box</keyword>
<protein>
    <recommendedName>
        <fullName evidence="7">TonB-dependent receptor-like beta-barrel domain-containing protein</fullName>
    </recommendedName>
</protein>
<dbReference type="InterPro" id="IPR023996">
    <property type="entry name" value="TonB-dep_OMP_SusC/RagA"/>
</dbReference>
<keyword evidence="3" id="KW-0812">Transmembrane</keyword>
<accession>A0A0F9DGA6</accession>
<dbReference type="Pfam" id="PF00593">
    <property type="entry name" value="TonB_dep_Rec_b-barrel"/>
    <property type="match status" value="1"/>
</dbReference>